<comment type="similarity">
    <text evidence="1">Belongs to the multicopper oxidase family.</text>
</comment>
<dbReference type="CDD" id="cd13884">
    <property type="entry name" value="CuRO_2_tcLCC_insect_like"/>
    <property type="match status" value="1"/>
</dbReference>
<keyword evidence="4" id="KW-0186">Copper</keyword>
<dbReference type="GO" id="GO:0016491">
    <property type="term" value="F:oxidoreductase activity"/>
    <property type="evidence" value="ECO:0007669"/>
    <property type="project" value="UniProtKB-KW"/>
</dbReference>
<name>A0A5A4UBE1_PLAST</name>
<accession>A0A5A4UBE1</accession>
<evidence type="ECO:0000259" key="7">
    <source>
        <dbReference type="Pfam" id="PF07731"/>
    </source>
</evidence>
<dbReference type="CDD" id="cd13858">
    <property type="entry name" value="CuRO_1_tcLCC2_insect_like"/>
    <property type="match status" value="1"/>
</dbReference>
<keyword evidence="2" id="KW-0479">Metal-binding</keyword>
<feature type="domain" description="Plastocyanin-like" evidence="6">
    <location>
        <begin position="216"/>
        <end position="364"/>
    </location>
</feature>
<evidence type="ECO:0000259" key="8">
    <source>
        <dbReference type="Pfam" id="PF07732"/>
    </source>
</evidence>
<evidence type="ECO:0000256" key="1">
    <source>
        <dbReference type="ARBA" id="ARBA00010609"/>
    </source>
</evidence>
<dbReference type="InterPro" id="IPR002355">
    <property type="entry name" value="Cu_oxidase_Cu_BS"/>
</dbReference>
<dbReference type="InterPro" id="IPR033138">
    <property type="entry name" value="Cu_oxidase_CS"/>
</dbReference>
<feature type="domain" description="Plastocyanin-like" evidence="7">
    <location>
        <begin position="510"/>
        <end position="630"/>
    </location>
</feature>
<dbReference type="InterPro" id="IPR011707">
    <property type="entry name" value="Cu-oxidase-like_N"/>
</dbReference>
<dbReference type="PANTHER" id="PTHR11709">
    <property type="entry name" value="MULTI-COPPER OXIDASE"/>
    <property type="match status" value="1"/>
</dbReference>
<dbReference type="FunFam" id="2.60.40.420:FF:000045">
    <property type="entry name" value="Laccase 2"/>
    <property type="match status" value="1"/>
</dbReference>
<evidence type="ECO:0000256" key="4">
    <source>
        <dbReference type="ARBA" id="ARBA00023008"/>
    </source>
</evidence>
<dbReference type="GO" id="GO:0005507">
    <property type="term" value="F:copper ion binding"/>
    <property type="evidence" value="ECO:0007669"/>
    <property type="project" value="InterPro"/>
</dbReference>
<evidence type="ECO:0000313" key="9">
    <source>
        <dbReference type="EMBL" id="BBM95981.1"/>
    </source>
</evidence>
<dbReference type="SUPFAM" id="SSF49503">
    <property type="entry name" value="Cupredoxins"/>
    <property type="match status" value="3"/>
</dbReference>
<evidence type="ECO:0000256" key="5">
    <source>
        <dbReference type="SAM" id="MobiDB-lite"/>
    </source>
</evidence>
<evidence type="ECO:0000256" key="2">
    <source>
        <dbReference type="ARBA" id="ARBA00022723"/>
    </source>
</evidence>
<proteinExistence type="evidence at transcript level"/>
<dbReference type="InterPro" id="IPR001117">
    <property type="entry name" value="Cu-oxidase_2nd"/>
</dbReference>
<feature type="region of interest" description="Disordered" evidence="5">
    <location>
        <begin position="1"/>
        <end position="21"/>
    </location>
</feature>
<dbReference type="Pfam" id="PF00394">
    <property type="entry name" value="Cu-oxidase"/>
    <property type="match status" value="1"/>
</dbReference>
<dbReference type="PROSITE" id="PS00079">
    <property type="entry name" value="MULTICOPPER_OXIDASE1"/>
    <property type="match status" value="1"/>
</dbReference>
<sequence>MGFPDKNRGSTNTGKKHYDRKSQYMPPNTTNHCFYPYRNIYDWELTPVELCKRPCDGKPKVCHLTLYIEQFTTFGVACLGCPETMEKCFNSGCISANGFPRSIITANRQMPAPPIEICQKDTLVVDVVNIMHESTTTIHWHGLRQMDGGQYYDGVPYITQCPIPPGNKFRYMFKVTECGSFWYHSHTGMQRLDGLVGALIVRCIHEPLEHLYHNDNNTLMIIDWTLAPTRNLISGFTIYKQNLSPDTILINGKAPHYDETSNTFLPVSIITVEAGKKSRIRIIGSCSFTCAYAVQFEGHPVTIITLDGGHKIKPLSCDTVVVNAAERFDVVLNANQRSDQLYLILMQGVGPCKNVKSYAILKYSSYKKPINFTETELKSRTMFPLQLKKTCNAVETTCAKTRSKQEKENDICIVDMEGDCDTPPIDPSNRYMCPLSETYIFDFSLTPITRDHYEIMKYEQYFRPGLYSILLATVNNVIFSNPSTTLLGSAKYNPPGTFCNYTCLDRNIKKGMPCECTAVYQISLRACVTLIMRFKSNILTHPVHIHGYNAQIAFQEGGPEYVNMTDDELLRLAHSNRMKSKCRPIKDVITVPRQGVVIMQFIADNPGYWFLHCHWSFHGELGMALVLKVGNSYQLPPKPFGFPSCRDFVPNCV</sequence>
<feature type="domain" description="Plastocyanin-like" evidence="8">
    <location>
        <begin position="97"/>
        <end position="202"/>
    </location>
</feature>
<dbReference type="InterPro" id="IPR011706">
    <property type="entry name" value="Cu-oxidase_C"/>
</dbReference>
<dbReference type="Pfam" id="PF07732">
    <property type="entry name" value="Cu-oxidase_3"/>
    <property type="match status" value="1"/>
</dbReference>
<protein>
    <submittedName>
        <fullName evidence="9">Multicopper oxidase 5</fullName>
    </submittedName>
</protein>
<dbReference type="AlphaFoldDB" id="A0A5A4UBE1"/>
<dbReference type="GO" id="GO:0005886">
    <property type="term" value="C:plasma membrane"/>
    <property type="evidence" value="ECO:0007669"/>
    <property type="project" value="TreeGrafter"/>
</dbReference>
<evidence type="ECO:0000256" key="3">
    <source>
        <dbReference type="ARBA" id="ARBA00023002"/>
    </source>
</evidence>
<keyword evidence="3" id="KW-0560">Oxidoreductase</keyword>
<dbReference type="PROSITE" id="PS00080">
    <property type="entry name" value="MULTICOPPER_OXIDASE2"/>
    <property type="match status" value="1"/>
</dbReference>
<organism evidence="9">
    <name type="scientific">Plautia stali</name>
    <name type="common">Stink bug</name>
    <dbReference type="NCBI Taxonomy" id="106108"/>
    <lineage>
        <taxon>Eukaryota</taxon>
        <taxon>Metazoa</taxon>
        <taxon>Ecdysozoa</taxon>
        <taxon>Arthropoda</taxon>
        <taxon>Hexapoda</taxon>
        <taxon>Insecta</taxon>
        <taxon>Pterygota</taxon>
        <taxon>Neoptera</taxon>
        <taxon>Paraneoptera</taxon>
        <taxon>Hemiptera</taxon>
        <taxon>Heteroptera</taxon>
        <taxon>Panheteroptera</taxon>
        <taxon>Pentatomomorpha</taxon>
        <taxon>Pentatomoidea</taxon>
        <taxon>Pentatomidae</taxon>
        <taxon>Pentatominae</taxon>
        <taxon>Plautia</taxon>
    </lineage>
</organism>
<dbReference type="Gene3D" id="2.60.40.420">
    <property type="entry name" value="Cupredoxins - blue copper proteins"/>
    <property type="match status" value="3"/>
</dbReference>
<dbReference type="Pfam" id="PF07731">
    <property type="entry name" value="Cu-oxidase_2"/>
    <property type="match status" value="1"/>
</dbReference>
<dbReference type="PANTHER" id="PTHR11709:SF394">
    <property type="entry name" value="FI03373P-RELATED"/>
    <property type="match status" value="1"/>
</dbReference>
<dbReference type="InterPro" id="IPR008972">
    <property type="entry name" value="Cupredoxin"/>
</dbReference>
<dbReference type="InterPro" id="IPR045087">
    <property type="entry name" value="Cu-oxidase_fam"/>
</dbReference>
<dbReference type="EMBL" id="LC495723">
    <property type="protein sequence ID" value="BBM95981.1"/>
    <property type="molecule type" value="mRNA"/>
</dbReference>
<dbReference type="GO" id="GO:0006826">
    <property type="term" value="P:iron ion transport"/>
    <property type="evidence" value="ECO:0007669"/>
    <property type="project" value="TreeGrafter"/>
</dbReference>
<evidence type="ECO:0000259" key="6">
    <source>
        <dbReference type="Pfam" id="PF00394"/>
    </source>
</evidence>
<reference evidence="9" key="1">
    <citation type="journal article" date="2020" name="Sci. Rep.">
        <title>Diversity and function of multicopper oxidase genes in the stinkbug Plautia stali.</title>
        <authorList>
            <person name="Nishide Y."/>
            <person name="Kageyama D."/>
            <person name="Hatakeyama M."/>
            <person name="Yokoi K."/>
            <person name="Jouraku A."/>
            <person name="Tanaka H."/>
            <person name="Koga R."/>
            <person name="Futahashi R."/>
            <person name="Fukatsu T."/>
        </authorList>
    </citation>
    <scope>NUCLEOTIDE SEQUENCE</scope>
</reference>